<dbReference type="STRING" id="105785.A0A2J7PGX1"/>
<dbReference type="PROSITE" id="PS51915">
    <property type="entry name" value="ZAD"/>
    <property type="match status" value="1"/>
</dbReference>
<dbReference type="Proteomes" id="UP000235965">
    <property type="component" value="Unassembled WGS sequence"/>
</dbReference>
<proteinExistence type="predicted"/>
<keyword evidence="1" id="KW-0862">Zinc</keyword>
<name>A0A2J7PGX1_9NEOP</name>
<dbReference type="Pfam" id="PF07776">
    <property type="entry name" value="zf-AD"/>
    <property type="match status" value="1"/>
</dbReference>
<dbReference type="SMART" id="SM00868">
    <property type="entry name" value="zf-AD"/>
    <property type="match status" value="1"/>
</dbReference>
<comment type="caution">
    <text evidence="3">The sequence shown here is derived from an EMBL/GenBank/DDBJ whole genome shotgun (WGS) entry which is preliminary data.</text>
</comment>
<feature type="binding site" evidence="1">
    <location>
        <position position="12"/>
    </location>
    <ligand>
        <name>Zn(2+)</name>
        <dbReference type="ChEBI" id="CHEBI:29105"/>
    </ligand>
</feature>
<evidence type="ECO:0000313" key="3">
    <source>
        <dbReference type="EMBL" id="PNF15585.1"/>
    </source>
</evidence>
<protein>
    <recommendedName>
        <fullName evidence="2">ZAD domain-containing protein</fullName>
    </recommendedName>
</protein>
<sequence>MTLDFNKICRLCMAQPSGTLLPIFSQEDNLPGKVMTLMPLIKLCINDGLPSQVCSQCVQQVNTSYNFKLQCETADATLKQLVGCHQSQTALQEESSSDGTCTSAPVKEELIKLEITIEDDDMLVRDNESPGLDR</sequence>
<evidence type="ECO:0000256" key="1">
    <source>
        <dbReference type="PROSITE-ProRule" id="PRU01263"/>
    </source>
</evidence>
<dbReference type="InterPro" id="IPR012934">
    <property type="entry name" value="Znf_AD"/>
</dbReference>
<dbReference type="GO" id="GO:0008270">
    <property type="term" value="F:zinc ion binding"/>
    <property type="evidence" value="ECO:0007669"/>
    <property type="project" value="UniProtKB-UniRule"/>
</dbReference>
<feature type="binding site" evidence="1">
    <location>
        <position position="57"/>
    </location>
    <ligand>
        <name>Zn(2+)</name>
        <dbReference type="ChEBI" id="CHEBI:29105"/>
    </ligand>
</feature>
<keyword evidence="1" id="KW-0863">Zinc-finger</keyword>
<accession>A0A2J7PGX1</accession>
<feature type="binding site" evidence="1">
    <location>
        <position position="54"/>
    </location>
    <ligand>
        <name>Zn(2+)</name>
        <dbReference type="ChEBI" id="CHEBI:29105"/>
    </ligand>
</feature>
<keyword evidence="4" id="KW-1185">Reference proteome</keyword>
<feature type="domain" description="ZAD" evidence="2">
    <location>
        <begin position="7"/>
        <end position="81"/>
    </location>
</feature>
<reference evidence="3 4" key="1">
    <citation type="submission" date="2017-12" db="EMBL/GenBank/DDBJ databases">
        <title>Hemimetabolous genomes reveal molecular basis of termite eusociality.</title>
        <authorList>
            <person name="Harrison M.C."/>
            <person name="Jongepier E."/>
            <person name="Robertson H.M."/>
            <person name="Arning N."/>
            <person name="Bitard-Feildel T."/>
            <person name="Chao H."/>
            <person name="Childers C.P."/>
            <person name="Dinh H."/>
            <person name="Doddapaneni H."/>
            <person name="Dugan S."/>
            <person name="Gowin J."/>
            <person name="Greiner C."/>
            <person name="Han Y."/>
            <person name="Hu H."/>
            <person name="Hughes D.S.T."/>
            <person name="Huylmans A.-K."/>
            <person name="Kemena C."/>
            <person name="Kremer L.P.M."/>
            <person name="Lee S.L."/>
            <person name="Lopez-Ezquerra A."/>
            <person name="Mallet L."/>
            <person name="Monroy-Kuhn J.M."/>
            <person name="Moser A."/>
            <person name="Murali S.C."/>
            <person name="Muzny D.M."/>
            <person name="Otani S."/>
            <person name="Piulachs M.-D."/>
            <person name="Poelchau M."/>
            <person name="Qu J."/>
            <person name="Schaub F."/>
            <person name="Wada-Katsumata A."/>
            <person name="Worley K.C."/>
            <person name="Xie Q."/>
            <person name="Ylla G."/>
            <person name="Poulsen M."/>
            <person name="Gibbs R.A."/>
            <person name="Schal C."/>
            <person name="Richards S."/>
            <person name="Belles X."/>
            <person name="Korb J."/>
            <person name="Bornberg-Bauer E."/>
        </authorList>
    </citation>
    <scope>NUCLEOTIDE SEQUENCE [LARGE SCALE GENOMIC DNA]</scope>
    <source>
        <tissue evidence="3">Whole body</tissue>
    </source>
</reference>
<dbReference type="GO" id="GO:0005634">
    <property type="term" value="C:nucleus"/>
    <property type="evidence" value="ECO:0007669"/>
    <property type="project" value="InterPro"/>
</dbReference>
<dbReference type="SUPFAM" id="SSF57716">
    <property type="entry name" value="Glucocorticoid receptor-like (DNA-binding domain)"/>
    <property type="match status" value="1"/>
</dbReference>
<keyword evidence="1" id="KW-0479">Metal-binding</keyword>
<organism evidence="3 4">
    <name type="scientific">Cryptotermes secundus</name>
    <dbReference type="NCBI Taxonomy" id="105785"/>
    <lineage>
        <taxon>Eukaryota</taxon>
        <taxon>Metazoa</taxon>
        <taxon>Ecdysozoa</taxon>
        <taxon>Arthropoda</taxon>
        <taxon>Hexapoda</taxon>
        <taxon>Insecta</taxon>
        <taxon>Pterygota</taxon>
        <taxon>Neoptera</taxon>
        <taxon>Polyneoptera</taxon>
        <taxon>Dictyoptera</taxon>
        <taxon>Blattodea</taxon>
        <taxon>Blattoidea</taxon>
        <taxon>Termitoidae</taxon>
        <taxon>Kalotermitidae</taxon>
        <taxon>Cryptotermitinae</taxon>
        <taxon>Cryptotermes</taxon>
    </lineage>
</organism>
<dbReference type="OrthoDB" id="9411774at2759"/>
<gene>
    <name evidence="3" type="ORF">B7P43_G16485</name>
</gene>
<evidence type="ECO:0000259" key="2">
    <source>
        <dbReference type="PROSITE" id="PS51915"/>
    </source>
</evidence>
<evidence type="ECO:0000313" key="4">
    <source>
        <dbReference type="Proteomes" id="UP000235965"/>
    </source>
</evidence>
<feature type="binding site" evidence="1">
    <location>
        <position position="9"/>
    </location>
    <ligand>
        <name>Zn(2+)</name>
        <dbReference type="ChEBI" id="CHEBI:29105"/>
    </ligand>
</feature>
<dbReference type="Gene3D" id="3.40.1800.20">
    <property type="match status" value="1"/>
</dbReference>
<dbReference type="AlphaFoldDB" id="A0A2J7PGX1"/>
<dbReference type="EMBL" id="NEVH01025161">
    <property type="protein sequence ID" value="PNF15585.1"/>
    <property type="molecule type" value="Genomic_DNA"/>
</dbReference>
<dbReference type="InParanoid" id="A0A2J7PGX1"/>